<dbReference type="Proteomes" id="UP000448877">
    <property type="component" value="Unassembled WGS sequence"/>
</dbReference>
<dbReference type="STRING" id="246787.BcellWH2_02417"/>
<dbReference type="NCBIfam" id="TIGR04256">
    <property type="entry name" value="GxxExxY"/>
    <property type="match status" value="1"/>
</dbReference>
<dbReference type="Proteomes" id="UP001221924">
    <property type="component" value="Unassembled WGS sequence"/>
</dbReference>
<organism evidence="1 5">
    <name type="scientific">Bacteroides cellulosilyticus</name>
    <dbReference type="NCBI Taxonomy" id="246787"/>
    <lineage>
        <taxon>Bacteria</taxon>
        <taxon>Pseudomonadati</taxon>
        <taxon>Bacteroidota</taxon>
        <taxon>Bacteroidia</taxon>
        <taxon>Bacteroidales</taxon>
        <taxon>Bacteroidaceae</taxon>
        <taxon>Bacteroides</taxon>
    </lineage>
</organism>
<dbReference type="AlphaFoldDB" id="A0A0P0GI25"/>
<dbReference type="GeneID" id="66306219"/>
<proteinExistence type="predicted"/>
<dbReference type="EMBL" id="JARFID010000003">
    <property type="protein sequence ID" value="MDE8693358.1"/>
    <property type="molecule type" value="Genomic_DNA"/>
</dbReference>
<dbReference type="EMBL" id="VVYX01000009">
    <property type="protein sequence ID" value="KAA5420001.1"/>
    <property type="molecule type" value="Genomic_DNA"/>
</dbReference>
<dbReference type="RefSeq" id="WP_007216870.1">
    <property type="nucleotide sequence ID" value="NZ_CABMLT010000007.1"/>
</dbReference>
<reference evidence="1 5" key="1">
    <citation type="journal article" date="2015" name="Science">
        <title>Genetic determinants of in vivo fitness and diet responsiveness in multiple human gut Bacteroides.</title>
        <authorList>
            <person name="Wu M."/>
            <person name="McNulty N.P."/>
            <person name="Rodionov D.A."/>
            <person name="Khoroshkin M.S."/>
            <person name="Griffin N.W."/>
            <person name="Cheng J."/>
            <person name="Latreille P."/>
            <person name="Kerstetter R.A."/>
            <person name="Terrapon N."/>
            <person name="Henrissat B."/>
            <person name="Osterman A.L."/>
            <person name="Gordon J.I."/>
        </authorList>
    </citation>
    <scope>NUCLEOTIDE SEQUENCE [LARGE SCALE GENOMIC DNA]</scope>
    <source>
        <strain evidence="1 5">WH2</strain>
    </source>
</reference>
<dbReference type="Proteomes" id="UP000061809">
    <property type="component" value="Chromosome"/>
</dbReference>
<evidence type="ECO:0000313" key="6">
    <source>
        <dbReference type="Proteomes" id="UP000448877"/>
    </source>
</evidence>
<reference evidence="4" key="3">
    <citation type="submission" date="2023-03" db="EMBL/GenBank/DDBJ databases">
        <title>DFI Biobank Strains.</title>
        <authorList>
            <person name="Mostad J."/>
            <person name="Paddock L."/>
            <person name="Medina S."/>
            <person name="Waligurski E."/>
            <person name="Barat B."/>
            <person name="Smith R."/>
            <person name="Burgo V."/>
            <person name="Metcalfe C."/>
            <person name="Woodson C."/>
            <person name="Sundararajan A."/>
            <person name="Ramaswamy R."/>
            <person name="Lin H."/>
            <person name="Pamer E.G."/>
        </authorList>
    </citation>
    <scope>NUCLEOTIDE SEQUENCE</scope>
    <source>
        <strain evidence="4">DFI.9.5</strain>
    </source>
</reference>
<dbReference type="InterPro" id="IPR026350">
    <property type="entry name" value="GxxExxY"/>
</dbReference>
<protein>
    <submittedName>
        <fullName evidence="2">GxxExxY protein</fullName>
    </submittedName>
</protein>
<gene>
    <name evidence="1" type="ORF">BcellWH2_02417</name>
    <name evidence="2" type="ORF">F2Y81_09660</name>
    <name evidence="3" type="ORF">F2Y87_08620</name>
    <name evidence="4" type="ORF">PZH42_04515</name>
</gene>
<dbReference type="EMBL" id="CP012801">
    <property type="protein sequence ID" value="ALJ59656.1"/>
    <property type="molecule type" value="Genomic_DNA"/>
</dbReference>
<dbReference type="PATRIC" id="fig|246787.4.peg.2483"/>
<accession>A0A0P0GI25</accession>
<evidence type="ECO:0000313" key="5">
    <source>
        <dbReference type="Proteomes" id="UP000061809"/>
    </source>
</evidence>
<evidence type="ECO:0000313" key="2">
    <source>
        <dbReference type="EMBL" id="KAA5419651.1"/>
    </source>
</evidence>
<dbReference type="KEGG" id="bcel:BcellWH2_02417"/>
<dbReference type="Proteomes" id="UP000482653">
    <property type="component" value="Unassembled WGS sequence"/>
</dbReference>
<evidence type="ECO:0000313" key="1">
    <source>
        <dbReference type="EMBL" id="ALJ59656.1"/>
    </source>
</evidence>
<evidence type="ECO:0000313" key="4">
    <source>
        <dbReference type="EMBL" id="MDE8693358.1"/>
    </source>
</evidence>
<name>A0A0P0GI25_9BACE</name>
<evidence type="ECO:0000313" key="3">
    <source>
        <dbReference type="EMBL" id="KAA5420001.1"/>
    </source>
</evidence>
<dbReference type="EMBL" id="VVYV01000013">
    <property type="protein sequence ID" value="KAA5419651.1"/>
    <property type="molecule type" value="Genomic_DNA"/>
</dbReference>
<sequence>MSLTQADKTDAIINAFYDVYNELGYGFIENVYQNALYRELLRRDIPCVAHPKINVYYKDEVVGYYEADIIVYNSVILELKAVTRLSKEHELQLVNYLKATDIEVGLLLNFGPKPEISRKVFSHYYRERLQNNSESASSALSVSKK</sequence>
<dbReference type="Pfam" id="PF13366">
    <property type="entry name" value="PDDEXK_3"/>
    <property type="match status" value="1"/>
</dbReference>
<reference evidence="6 7" key="2">
    <citation type="journal article" date="2019" name="Nat. Med.">
        <title>A library of human gut bacterial isolates paired with longitudinal multiomics data enables mechanistic microbiome research.</title>
        <authorList>
            <person name="Poyet M."/>
            <person name="Groussin M."/>
            <person name="Gibbons S.M."/>
            <person name="Avila-Pacheco J."/>
            <person name="Jiang X."/>
            <person name="Kearney S.M."/>
            <person name="Perrotta A.R."/>
            <person name="Berdy B."/>
            <person name="Zhao S."/>
            <person name="Lieberman T.D."/>
            <person name="Swanson P.K."/>
            <person name="Smith M."/>
            <person name="Roesemann S."/>
            <person name="Alexander J.E."/>
            <person name="Rich S.A."/>
            <person name="Livny J."/>
            <person name="Vlamakis H."/>
            <person name="Clish C."/>
            <person name="Bullock K."/>
            <person name="Deik A."/>
            <person name="Scott J."/>
            <person name="Pierce K.A."/>
            <person name="Xavier R.J."/>
            <person name="Alm E.J."/>
        </authorList>
    </citation>
    <scope>NUCLEOTIDE SEQUENCE [LARGE SCALE GENOMIC DNA]</scope>
    <source>
        <strain evidence="2 6">BIOML-A6</strain>
        <strain evidence="3 7">BIOML-A8</strain>
    </source>
</reference>
<evidence type="ECO:0000313" key="7">
    <source>
        <dbReference type="Proteomes" id="UP000482653"/>
    </source>
</evidence>